<dbReference type="InterPro" id="IPR013525">
    <property type="entry name" value="ABC2_TM"/>
</dbReference>
<feature type="transmembrane region" description="Helical" evidence="6">
    <location>
        <begin position="281"/>
        <end position="304"/>
    </location>
</feature>
<comment type="caution">
    <text evidence="8">The sequence shown here is derived from an EMBL/GenBank/DDBJ whole genome shotgun (WGS) entry which is preliminary data.</text>
</comment>
<dbReference type="EMBL" id="JABANU010000003">
    <property type="protein sequence ID" value="MBI5974282.1"/>
    <property type="molecule type" value="Genomic_DNA"/>
</dbReference>
<feature type="transmembrane region" description="Helical" evidence="6">
    <location>
        <begin position="186"/>
        <end position="211"/>
    </location>
</feature>
<feature type="transmembrane region" description="Helical" evidence="6">
    <location>
        <begin position="20"/>
        <end position="38"/>
    </location>
</feature>
<evidence type="ECO:0000313" key="8">
    <source>
        <dbReference type="EMBL" id="MBI5974282.1"/>
    </source>
</evidence>
<evidence type="ECO:0000313" key="9">
    <source>
        <dbReference type="Proteomes" id="UP000751852"/>
    </source>
</evidence>
<evidence type="ECO:0000256" key="2">
    <source>
        <dbReference type="ARBA" id="ARBA00022475"/>
    </source>
</evidence>
<sequence>MHKFWATFKLTFSKKLKSKAFIITTLIMIIAILIGANMDKIINLFAGDDEPSKVGIVVQNDKLYQAVQAQNKFQKDDQQLARMKDKEAHQKIKDGTIKKAYVIKEGDNQQLQATILTKSSISASDKEVLSQMLTPIQTMTVANGLGLSQSELQQLQSPVKVKEQIIGQTKGKTQSMSGDDEMVTQIIAMIGTFIMFFIVISYAQQIAMELATEKVSRVSEMIITSVKPSVHILAKISGVLAVAFAQIAILAITCVVAYFVFDLREMLDFIHIESSTHIIRMIIFGVILLILGVLTYVILAAIFGNLTTRIEDMNQSLMPLNMLLIAAFYAGYFGTFNPDNVIVRVLSYVPFFSPFVTFTRLSLMDTPTFEGVIAIIIHLVLIAVLLWFATVTYHKAVLTFEKGLIPTLKRIMPKKSQS</sequence>
<dbReference type="PANTHER" id="PTHR30294">
    <property type="entry name" value="MEMBRANE COMPONENT OF ABC TRANSPORTER YHHJ-RELATED"/>
    <property type="match status" value="1"/>
</dbReference>
<feature type="domain" description="ABC-2 type transporter transmembrane" evidence="7">
    <location>
        <begin position="19"/>
        <end position="390"/>
    </location>
</feature>
<organism evidence="8 9">
    <name type="scientific">Staphylococcus canis</name>
    <dbReference type="NCBI Taxonomy" id="2724942"/>
    <lineage>
        <taxon>Bacteria</taxon>
        <taxon>Bacillati</taxon>
        <taxon>Bacillota</taxon>
        <taxon>Bacilli</taxon>
        <taxon>Bacillales</taxon>
        <taxon>Staphylococcaceae</taxon>
        <taxon>Staphylococcus</taxon>
    </lineage>
</organism>
<evidence type="ECO:0000256" key="4">
    <source>
        <dbReference type="ARBA" id="ARBA00022989"/>
    </source>
</evidence>
<evidence type="ECO:0000259" key="7">
    <source>
        <dbReference type="Pfam" id="PF12698"/>
    </source>
</evidence>
<keyword evidence="4 6" id="KW-1133">Transmembrane helix</keyword>
<keyword evidence="9" id="KW-1185">Reference proteome</keyword>
<evidence type="ECO:0000256" key="5">
    <source>
        <dbReference type="ARBA" id="ARBA00023136"/>
    </source>
</evidence>
<dbReference type="Pfam" id="PF12698">
    <property type="entry name" value="ABC2_membrane_3"/>
    <property type="match status" value="1"/>
</dbReference>
<gene>
    <name evidence="8" type="ORF">HHH54_01560</name>
</gene>
<feature type="transmembrane region" description="Helical" evidence="6">
    <location>
        <begin position="232"/>
        <end position="261"/>
    </location>
</feature>
<dbReference type="PANTHER" id="PTHR30294:SF29">
    <property type="entry name" value="MULTIDRUG ABC TRANSPORTER PERMEASE YBHS-RELATED"/>
    <property type="match status" value="1"/>
</dbReference>
<feature type="transmembrane region" description="Helical" evidence="6">
    <location>
        <begin position="371"/>
        <end position="390"/>
    </location>
</feature>
<evidence type="ECO:0000256" key="6">
    <source>
        <dbReference type="SAM" id="Phobius"/>
    </source>
</evidence>
<dbReference type="RefSeq" id="WP_198617075.1">
    <property type="nucleotide sequence ID" value="NZ_JABANU010000003.1"/>
</dbReference>
<feature type="transmembrane region" description="Helical" evidence="6">
    <location>
        <begin position="316"/>
        <end position="335"/>
    </location>
</feature>
<proteinExistence type="predicted"/>
<evidence type="ECO:0000256" key="3">
    <source>
        <dbReference type="ARBA" id="ARBA00022692"/>
    </source>
</evidence>
<keyword evidence="5 6" id="KW-0472">Membrane</keyword>
<keyword evidence="2" id="KW-1003">Cell membrane</keyword>
<dbReference type="Proteomes" id="UP000751852">
    <property type="component" value="Unassembled WGS sequence"/>
</dbReference>
<evidence type="ECO:0000256" key="1">
    <source>
        <dbReference type="ARBA" id="ARBA00004651"/>
    </source>
</evidence>
<dbReference type="InterPro" id="IPR051449">
    <property type="entry name" value="ABC-2_transporter_component"/>
</dbReference>
<comment type="subcellular location">
    <subcellularLocation>
        <location evidence="1">Cell membrane</location>
        <topology evidence="1">Multi-pass membrane protein</topology>
    </subcellularLocation>
</comment>
<accession>A0ABS0T6A5</accession>
<name>A0ABS0T6A5_9STAP</name>
<reference evidence="8 9" key="1">
    <citation type="submission" date="2020-04" db="EMBL/GenBank/DDBJ databases">
        <title>Staphylococcus species from domestic dog.</title>
        <authorList>
            <person name="Paterson G.K."/>
        </authorList>
    </citation>
    <scope>NUCLEOTIDE SEQUENCE [LARGE SCALE GENOMIC DNA]</scope>
    <source>
        <strain evidence="8 9">H16/1A</strain>
    </source>
</reference>
<keyword evidence="3 6" id="KW-0812">Transmembrane</keyword>
<feature type="transmembrane region" description="Helical" evidence="6">
    <location>
        <begin position="341"/>
        <end position="359"/>
    </location>
</feature>
<protein>
    <submittedName>
        <fullName evidence="8">ABC transporter permease</fullName>
    </submittedName>
</protein>